<evidence type="ECO:0000256" key="6">
    <source>
        <dbReference type="ARBA" id="ARBA00022989"/>
    </source>
</evidence>
<dbReference type="RefSeq" id="WP_042678751.1">
    <property type="nucleotide sequence ID" value="NZ_CABKTM010000007.1"/>
</dbReference>
<comment type="subcellular location">
    <subcellularLocation>
        <location evidence="1">Cell membrane</location>
        <topology evidence="1">Multi-pass membrane protein</topology>
    </subcellularLocation>
</comment>
<dbReference type="Pfam" id="PF03553">
    <property type="entry name" value="Na_H_antiporter"/>
    <property type="match status" value="1"/>
</dbReference>
<evidence type="ECO:0000313" key="13">
    <source>
        <dbReference type="Proteomes" id="UP001142078"/>
    </source>
</evidence>
<gene>
    <name evidence="12" type="ORF">NSA23_11285</name>
</gene>
<dbReference type="InterPro" id="IPR052180">
    <property type="entry name" value="NhaC_Na-H+_Antiporter"/>
</dbReference>
<feature type="compositionally biased region" description="Polar residues" evidence="9">
    <location>
        <begin position="483"/>
        <end position="500"/>
    </location>
</feature>
<evidence type="ECO:0000256" key="10">
    <source>
        <dbReference type="SAM" id="Phobius"/>
    </source>
</evidence>
<dbReference type="Proteomes" id="UP001142078">
    <property type="component" value="Unassembled WGS sequence"/>
</dbReference>
<feature type="transmembrane region" description="Helical" evidence="10">
    <location>
        <begin position="61"/>
        <end position="86"/>
    </location>
</feature>
<protein>
    <submittedName>
        <fullName evidence="12">Na+/H+ antiporter NhaC family protein</fullName>
    </submittedName>
</protein>
<feature type="transmembrane region" description="Helical" evidence="10">
    <location>
        <begin position="183"/>
        <end position="205"/>
    </location>
</feature>
<evidence type="ECO:0000256" key="9">
    <source>
        <dbReference type="SAM" id="MobiDB-lite"/>
    </source>
</evidence>
<keyword evidence="7 10" id="KW-0472">Membrane</keyword>
<feature type="domain" description="Na+/H+ antiporter NhaC-like C-terminal" evidence="11">
    <location>
        <begin position="149"/>
        <end position="458"/>
    </location>
</feature>
<feature type="transmembrane region" description="Helical" evidence="10">
    <location>
        <begin position="245"/>
        <end position="261"/>
    </location>
</feature>
<sequence length="500" mass="53386">MALLRLSPVFLMAGLMIGGMDALLASPIATIYAAVIAHFTEKVSFEEILDCAVDNVKEMQLVFFILMMAYAMAECFMATGVGAAIINMALKLGLTGKTVAVTGLIVTSVLSVATGTSWGTFAACAPIFLWLNHIVDGNLLLTTAAVAGGACFGDNIGLISDTTVVSSGIQDVEVIDRIKHQGVWAILCLVLTAVLFFVVSVGMGLPNTTANAAEAINQIPGEVWKALESENPSAIVLLNQVKTGVPFYMIIPLILVIVVAVKGLPTIACLGIGIATSLILGSFAGTVTEITQILGKEGLIYSGFSEAGSWVIVMMMWVGAFGGIMTKMDAFAPLSNFIANRVESVKQLMTCNALLCLLGNAALSDEMAQIVTIGPIIKTLTDDNVEASKEDMYKLRLRNAAFGSSLGVFGSQLIPWHVYVNFYIGIASAVYPLHKFQATDIIKYNFMGIIAVVSMIVFTRTGWDRFIPSFDIPSEPDVKIKKQGSTSEELSLRSCTTEER</sequence>
<keyword evidence="13" id="KW-1185">Reference proteome</keyword>
<keyword evidence="6 10" id="KW-1133">Transmembrane helix</keyword>
<dbReference type="AlphaFoldDB" id="A0A9X2MJA6"/>
<evidence type="ECO:0000313" key="12">
    <source>
        <dbReference type="EMBL" id="MCR2044689.1"/>
    </source>
</evidence>
<dbReference type="GO" id="GO:0005886">
    <property type="term" value="C:plasma membrane"/>
    <property type="evidence" value="ECO:0007669"/>
    <property type="project" value="UniProtKB-SubCell"/>
</dbReference>
<proteinExistence type="inferred from homology"/>
<organism evidence="12 13">
    <name type="scientific">Anaerosalibacter massiliensis</name>
    <dbReference type="NCBI Taxonomy" id="1347392"/>
    <lineage>
        <taxon>Bacteria</taxon>
        <taxon>Bacillati</taxon>
        <taxon>Bacillota</taxon>
        <taxon>Tissierellia</taxon>
        <taxon>Tissierellales</taxon>
        <taxon>Sporanaerobacteraceae</taxon>
        <taxon>Anaerosalibacter</taxon>
    </lineage>
</organism>
<feature type="transmembrane region" description="Helical" evidence="10">
    <location>
        <begin position="444"/>
        <end position="463"/>
    </location>
</feature>
<reference evidence="12" key="1">
    <citation type="submission" date="2022-07" db="EMBL/GenBank/DDBJ databases">
        <title>Enhanced cultured diversity of the mouse gut microbiota enables custom-made synthetic communities.</title>
        <authorList>
            <person name="Afrizal A."/>
        </authorList>
    </citation>
    <scope>NUCLEOTIDE SEQUENCE</scope>
    <source>
        <strain evidence="12">DSM 29482</strain>
    </source>
</reference>
<feature type="transmembrane region" description="Helical" evidence="10">
    <location>
        <begin position="268"/>
        <end position="287"/>
    </location>
</feature>
<comment type="similarity">
    <text evidence="8">Belongs to the NhaC Na(+)/H(+) (TC 2.A.35) antiporter family.</text>
</comment>
<feature type="transmembrane region" description="Helical" evidence="10">
    <location>
        <begin position="307"/>
        <end position="325"/>
    </location>
</feature>
<feature type="transmembrane region" description="Helical" evidence="10">
    <location>
        <begin position="98"/>
        <end position="131"/>
    </location>
</feature>
<comment type="caution">
    <text evidence="12">The sequence shown here is derived from an EMBL/GenBank/DDBJ whole genome shotgun (WGS) entry which is preliminary data.</text>
</comment>
<evidence type="ECO:0000256" key="5">
    <source>
        <dbReference type="ARBA" id="ARBA00022692"/>
    </source>
</evidence>
<evidence type="ECO:0000256" key="4">
    <source>
        <dbReference type="ARBA" id="ARBA00022475"/>
    </source>
</evidence>
<keyword evidence="2" id="KW-0813">Transport</keyword>
<name>A0A9X2MJA6_9FIRM</name>
<keyword evidence="4" id="KW-1003">Cell membrane</keyword>
<keyword evidence="3" id="KW-0050">Antiport</keyword>
<evidence type="ECO:0000256" key="1">
    <source>
        <dbReference type="ARBA" id="ARBA00004651"/>
    </source>
</evidence>
<dbReference type="PANTHER" id="PTHR33451">
    <property type="entry name" value="MALATE-2H(+)/NA(+)-LACTATE ANTIPORTER"/>
    <property type="match status" value="1"/>
</dbReference>
<evidence type="ECO:0000256" key="3">
    <source>
        <dbReference type="ARBA" id="ARBA00022449"/>
    </source>
</evidence>
<accession>A0A9X2MJA6</accession>
<dbReference type="OrthoDB" id="9762978at2"/>
<evidence type="ECO:0000256" key="2">
    <source>
        <dbReference type="ARBA" id="ARBA00022448"/>
    </source>
</evidence>
<feature type="transmembrane region" description="Helical" evidence="10">
    <location>
        <begin position="12"/>
        <end position="40"/>
    </location>
</feature>
<dbReference type="PANTHER" id="PTHR33451:SF5">
    <property type="entry name" value="NA+_H+ ANTIPORTER"/>
    <property type="match status" value="1"/>
</dbReference>
<dbReference type="InterPro" id="IPR018461">
    <property type="entry name" value="Na/H_Antiport_NhaC-like_C"/>
</dbReference>
<dbReference type="EMBL" id="JANJZL010000008">
    <property type="protein sequence ID" value="MCR2044689.1"/>
    <property type="molecule type" value="Genomic_DNA"/>
</dbReference>
<keyword evidence="5 10" id="KW-0812">Transmembrane</keyword>
<evidence type="ECO:0000256" key="8">
    <source>
        <dbReference type="ARBA" id="ARBA00038435"/>
    </source>
</evidence>
<feature type="transmembrane region" description="Helical" evidence="10">
    <location>
        <begin position="400"/>
        <end position="424"/>
    </location>
</feature>
<feature type="region of interest" description="Disordered" evidence="9">
    <location>
        <begin position="481"/>
        <end position="500"/>
    </location>
</feature>
<evidence type="ECO:0000259" key="11">
    <source>
        <dbReference type="Pfam" id="PF03553"/>
    </source>
</evidence>
<evidence type="ECO:0000256" key="7">
    <source>
        <dbReference type="ARBA" id="ARBA00023136"/>
    </source>
</evidence>
<dbReference type="GO" id="GO:0015297">
    <property type="term" value="F:antiporter activity"/>
    <property type="evidence" value="ECO:0007669"/>
    <property type="project" value="UniProtKB-KW"/>
</dbReference>